<comment type="caution">
    <text evidence="3">The sequence shown here is derived from an EMBL/GenBank/DDBJ whole genome shotgun (WGS) entry which is preliminary data.</text>
</comment>
<feature type="region of interest" description="Disordered" evidence="1">
    <location>
        <begin position="98"/>
        <end position="195"/>
    </location>
</feature>
<name>M5UFX4_9BACT</name>
<dbReference type="AlphaFoldDB" id="M5UFX4"/>
<dbReference type="CDD" id="cd00060">
    <property type="entry name" value="FHA"/>
    <property type="match status" value="1"/>
</dbReference>
<dbReference type="PROSITE" id="PS50006">
    <property type="entry name" value="FHA_DOMAIN"/>
    <property type="match status" value="1"/>
</dbReference>
<sequence>MLIQDLKSRNGTFVNEKRLPPDKAKVLKDGDILRIGKLTFALVIEHGLQAAKKPEVRSVADAVSRTREEGSSDSKFEEVDVSSWLDEADAIDRVRKMNDPETRQLTLNEMQSASGGDSDDLSVSEALAGANDTKAKEDINATQDTGVEEDADKSKKFVPPKKQKPGKLPAGMKKAMQESSRDAADDALKRFFSGR</sequence>
<feature type="compositionally biased region" description="Polar residues" evidence="1">
    <location>
        <begin position="103"/>
        <end position="115"/>
    </location>
</feature>
<proteinExistence type="predicted"/>
<dbReference type="PATRIC" id="fig|1263870.3.peg.1952"/>
<reference evidence="3 4" key="1">
    <citation type="journal article" date="2013" name="Mar. Genomics">
        <title>Expression of sulfatases in Rhodopirellula baltica and the diversity of sulfatases in the genus Rhodopirellula.</title>
        <authorList>
            <person name="Wegner C.E."/>
            <person name="Richter-Heitmann T."/>
            <person name="Klindworth A."/>
            <person name="Klockow C."/>
            <person name="Richter M."/>
            <person name="Achstetter T."/>
            <person name="Glockner F.O."/>
            <person name="Harder J."/>
        </authorList>
    </citation>
    <scope>NUCLEOTIDE SEQUENCE [LARGE SCALE GENOMIC DNA]</scope>
    <source>
        <strain evidence="3 4">SM41</strain>
    </source>
</reference>
<evidence type="ECO:0000256" key="1">
    <source>
        <dbReference type="SAM" id="MobiDB-lite"/>
    </source>
</evidence>
<dbReference type="Proteomes" id="UP000011885">
    <property type="component" value="Unassembled WGS sequence"/>
</dbReference>
<dbReference type="InterPro" id="IPR008984">
    <property type="entry name" value="SMAD_FHA_dom_sf"/>
</dbReference>
<dbReference type="EMBL" id="ANOH01000126">
    <property type="protein sequence ID" value="EMI56731.1"/>
    <property type="molecule type" value="Genomic_DNA"/>
</dbReference>
<protein>
    <submittedName>
        <fullName evidence="3">FHA domain-containing protein</fullName>
    </submittedName>
</protein>
<feature type="compositionally biased region" description="Basic and acidic residues" evidence="1">
    <location>
        <begin position="175"/>
        <end position="189"/>
    </location>
</feature>
<evidence type="ECO:0000313" key="3">
    <source>
        <dbReference type="EMBL" id="EMI56731.1"/>
    </source>
</evidence>
<gene>
    <name evidence="3" type="ORF">RSSM_01826</name>
</gene>
<organism evidence="3 4">
    <name type="scientific">Rhodopirellula sallentina SM41</name>
    <dbReference type="NCBI Taxonomy" id="1263870"/>
    <lineage>
        <taxon>Bacteria</taxon>
        <taxon>Pseudomonadati</taxon>
        <taxon>Planctomycetota</taxon>
        <taxon>Planctomycetia</taxon>
        <taxon>Pirellulales</taxon>
        <taxon>Pirellulaceae</taxon>
        <taxon>Rhodopirellula</taxon>
    </lineage>
</organism>
<dbReference type="InterPro" id="IPR050923">
    <property type="entry name" value="Cell_Proc_Reg/RNA_Proc"/>
</dbReference>
<evidence type="ECO:0000313" key="4">
    <source>
        <dbReference type="Proteomes" id="UP000011885"/>
    </source>
</evidence>
<keyword evidence="4" id="KW-1185">Reference proteome</keyword>
<dbReference type="Pfam" id="PF00498">
    <property type="entry name" value="FHA"/>
    <property type="match status" value="1"/>
</dbReference>
<dbReference type="Gene3D" id="2.60.200.20">
    <property type="match status" value="1"/>
</dbReference>
<dbReference type="SUPFAM" id="SSF49879">
    <property type="entry name" value="SMAD/FHA domain"/>
    <property type="match status" value="1"/>
</dbReference>
<accession>M5UFX4</accession>
<feature type="domain" description="FHA" evidence="2">
    <location>
        <begin position="1"/>
        <end position="19"/>
    </location>
</feature>
<dbReference type="PANTHER" id="PTHR23308">
    <property type="entry name" value="NUCLEAR INHIBITOR OF PROTEIN PHOSPHATASE-1"/>
    <property type="match status" value="1"/>
</dbReference>
<feature type="compositionally biased region" description="Basic residues" evidence="1">
    <location>
        <begin position="156"/>
        <end position="165"/>
    </location>
</feature>
<dbReference type="InterPro" id="IPR000253">
    <property type="entry name" value="FHA_dom"/>
</dbReference>
<evidence type="ECO:0000259" key="2">
    <source>
        <dbReference type="PROSITE" id="PS50006"/>
    </source>
</evidence>